<organism evidence="2 3">
    <name type="scientific">Symbiodinium microadriaticum</name>
    <name type="common">Dinoflagellate</name>
    <name type="synonym">Zooxanthella microadriatica</name>
    <dbReference type="NCBI Taxonomy" id="2951"/>
    <lineage>
        <taxon>Eukaryota</taxon>
        <taxon>Sar</taxon>
        <taxon>Alveolata</taxon>
        <taxon>Dinophyceae</taxon>
        <taxon>Suessiales</taxon>
        <taxon>Symbiodiniaceae</taxon>
        <taxon>Symbiodinium</taxon>
    </lineage>
</organism>
<proteinExistence type="predicted"/>
<sequence length="317" mass="34681">MVNTLLVELVIWEMVNVAVHGDSIDNGEVIMSMLVAPTLAAVMAGQPLREGLKKLVQQADDKIRGAVVNAVYLQQSSEAQSLVDDGSENALQRPPGSFGQLTQEEFEIAVERLKQFEEAESYPPAAHPTEISPPPPQAPLCMPLRIIAVPLLVPVMPAQAIHQEAAPMGSPSSTPEYEHPGMPLRIIAVPLLVPVMPAQAIHQVLPLTFASDSESPTPRAVYYQPRESPVNSHRTDQVPATPRDLQLEECEEPVWSRSFTEGYCLPIQRTFIQFNTCEHVRDQCETELHDTQLRWDAAVLGRFKSVGAGGSAFGPTS</sequence>
<dbReference type="EMBL" id="LSRX01000068">
    <property type="protein sequence ID" value="OLQ10953.1"/>
    <property type="molecule type" value="Genomic_DNA"/>
</dbReference>
<dbReference type="Proteomes" id="UP000186817">
    <property type="component" value="Unassembled WGS sequence"/>
</dbReference>
<evidence type="ECO:0000313" key="3">
    <source>
        <dbReference type="Proteomes" id="UP000186817"/>
    </source>
</evidence>
<feature type="chain" id="PRO_5013317081" evidence="1">
    <location>
        <begin position="22"/>
        <end position="317"/>
    </location>
</feature>
<evidence type="ECO:0000313" key="2">
    <source>
        <dbReference type="EMBL" id="OLQ10953.1"/>
    </source>
</evidence>
<protein>
    <submittedName>
        <fullName evidence="2">Uncharacterized protein</fullName>
    </submittedName>
</protein>
<dbReference type="OrthoDB" id="438989at2759"/>
<reference evidence="2 3" key="1">
    <citation type="submission" date="2016-02" db="EMBL/GenBank/DDBJ databases">
        <title>Genome analysis of coral dinoflagellate symbionts highlights evolutionary adaptations to a symbiotic lifestyle.</title>
        <authorList>
            <person name="Aranda M."/>
            <person name="Li Y."/>
            <person name="Liew Y.J."/>
            <person name="Baumgarten S."/>
            <person name="Simakov O."/>
            <person name="Wilson M."/>
            <person name="Piel J."/>
            <person name="Ashoor H."/>
            <person name="Bougouffa S."/>
            <person name="Bajic V.B."/>
            <person name="Ryu T."/>
            <person name="Ravasi T."/>
            <person name="Bayer T."/>
            <person name="Micklem G."/>
            <person name="Kim H."/>
            <person name="Bhak J."/>
            <person name="Lajeunesse T.C."/>
            <person name="Voolstra C.R."/>
        </authorList>
    </citation>
    <scope>NUCLEOTIDE SEQUENCE [LARGE SCALE GENOMIC DNA]</scope>
    <source>
        <strain evidence="2 3">CCMP2467</strain>
    </source>
</reference>
<keyword evidence="1" id="KW-0732">Signal</keyword>
<evidence type="ECO:0000256" key="1">
    <source>
        <dbReference type="SAM" id="SignalP"/>
    </source>
</evidence>
<feature type="signal peptide" evidence="1">
    <location>
        <begin position="1"/>
        <end position="21"/>
    </location>
</feature>
<gene>
    <name evidence="2" type="ORF">AK812_SmicGene5263</name>
</gene>
<dbReference type="AlphaFoldDB" id="A0A1Q9EU50"/>
<comment type="caution">
    <text evidence="2">The sequence shown here is derived from an EMBL/GenBank/DDBJ whole genome shotgun (WGS) entry which is preliminary data.</text>
</comment>
<keyword evidence="3" id="KW-1185">Reference proteome</keyword>
<accession>A0A1Q9EU50</accession>
<name>A0A1Q9EU50_SYMMI</name>